<name>F6I6S0_VITVI</name>
<reference evidence="2" key="1">
    <citation type="journal article" date="2007" name="Nature">
        <title>The grapevine genome sequence suggests ancestral hexaploidization in major angiosperm phyla.</title>
        <authorList>
            <consortium name="The French-Italian Public Consortium for Grapevine Genome Characterization."/>
            <person name="Jaillon O."/>
            <person name="Aury J.-M."/>
            <person name="Noel B."/>
            <person name="Policriti A."/>
            <person name="Clepet C."/>
            <person name="Casagrande A."/>
            <person name="Choisne N."/>
            <person name="Aubourg S."/>
            <person name="Vitulo N."/>
            <person name="Jubin C."/>
            <person name="Vezzi A."/>
            <person name="Legeai F."/>
            <person name="Hugueney P."/>
            <person name="Dasilva C."/>
            <person name="Horner D."/>
            <person name="Mica E."/>
            <person name="Jublot D."/>
            <person name="Poulain J."/>
            <person name="Bruyere C."/>
            <person name="Billault A."/>
            <person name="Segurens B."/>
            <person name="Gouyvenoux M."/>
            <person name="Ugarte E."/>
            <person name="Cattonaro F."/>
            <person name="Anthouard V."/>
            <person name="Vico V."/>
            <person name="Del Fabbro C."/>
            <person name="Alaux M."/>
            <person name="Di Gaspero G."/>
            <person name="Dumas V."/>
            <person name="Felice N."/>
            <person name="Paillard S."/>
            <person name="Juman I."/>
            <person name="Moroldo M."/>
            <person name="Scalabrin S."/>
            <person name="Canaguier A."/>
            <person name="Le Clainche I."/>
            <person name="Malacrida G."/>
            <person name="Durand E."/>
            <person name="Pesole G."/>
            <person name="Laucou V."/>
            <person name="Chatelet P."/>
            <person name="Merdinoglu D."/>
            <person name="Delledonne M."/>
            <person name="Pezzotti M."/>
            <person name="Lecharny A."/>
            <person name="Scarpelli C."/>
            <person name="Artiguenave F."/>
            <person name="Pe M.E."/>
            <person name="Valle G."/>
            <person name="Morgante M."/>
            <person name="Caboche M."/>
            <person name="Adam-Blondon A.-F."/>
            <person name="Weissenbach J."/>
            <person name="Quetier F."/>
            <person name="Wincker P."/>
        </authorList>
    </citation>
    <scope>NUCLEOTIDE SEQUENCE [LARGE SCALE GENOMIC DNA]</scope>
    <source>
        <strain evidence="2">cv. Pinot noir / PN40024</strain>
    </source>
</reference>
<keyword evidence="2" id="KW-1185">Reference proteome</keyword>
<dbReference type="AlphaFoldDB" id="F6I6S0"/>
<gene>
    <name evidence="1" type="ordered locus">VIT_12s0121g00360</name>
</gene>
<proteinExistence type="predicted"/>
<evidence type="ECO:0000313" key="2">
    <source>
        <dbReference type="Proteomes" id="UP000009183"/>
    </source>
</evidence>
<dbReference type="Proteomes" id="UP000009183">
    <property type="component" value="Chromosome 12"/>
</dbReference>
<protein>
    <submittedName>
        <fullName evidence="1">Uncharacterized protein</fullName>
    </submittedName>
</protein>
<organism evidence="1 2">
    <name type="scientific">Vitis vinifera</name>
    <name type="common">Grape</name>
    <dbReference type="NCBI Taxonomy" id="29760"/>
    <lineage>
        <taxon>Eukaryota</taxon>
        <taxon>Viridiplantae</taxon>
        <taxon>Streptophyta</taxon>
        <taxon>Embryophyta</taxon>
        <taxon>Tracheophyta</taxon>
        <taxon>Spermatophyta</taxon>
        <taxon>Magnoliopsida</taxon>
        <taxon>eudicotyledons</taxon>
        <taxon>Gunneridae</taxon>
        <taxon>Pentapetalae</taxon>
        <taxon>rosids</taxon>
        <taxon>Vitales</taxon>
        <taxon>Vitaceae</taxon>
        <taxon>Viteae</taxon>
        <taxon>Vitis</taxon>
    </lineage>
</organism>
<dbReference type="InParanoid" id="F6I6S0"/>
<dbReference type="HOGENOM" id="CLU_3433326_0_0_1"/>
<accession>F6I6S0</accession>
<sequence>MRILRWYKWHQSKRQI</sequence>
<dbReference type="EMBL" id="FN596758">
    <property type="protein sequence ID" value="CCB62638.1"/>
    <property type="molecule type" value="Genomic_DNA"/>
</dbReference>
<evidence type="ECO:0000313" key="1">
    <source>
        <dbReference type="EMBL" id="CCB62638.1"/>
    </source>
</evidence>